<protein>
    <submittedName>
        <fullName evidence="1">Uncharacterized protein</fullName>
    </submittedName>
</protein>
<name>A0ACD0NM05_9BASI</name>
<proteinExistence type="predicted"/>
<evidence type="ECO:0000313" key="1">
    <source>
        <dbReference type="EMBL" id="PWN46855.1"/>
    </source>
</evidence>
<dbReference type="EMBL" id="KZ820669">
    <property type="protein sequence ID" value="PWN46855.1"/>
    <property type="molecule type" value="Genomic_DNA"/>
</dbReference>
<keyword evidence="2" id="KW-1185">Reference proteome</keyword>
<dbReference type="Proteomes" id="UP000245626">
    <property type="component" value="Unassembled WGS sequence"/>
</dbReference>
<organism evidence="1 2">
    <name type="scientific">Violaceomyces palustris</name>
    <dbReference type="NCBI Taxonomy" id="1673888"/>
    <lineage>
        <taxon>Eukaryota</taxon>
        <taxon>Fungi</taxon>
        <taxon>Dikarya</taxon>
        <taxon>Basidiomycota</taxon>
        <taxon>Ustilaginomycotina</taxon>
        <taxon>Ustilaginomycetes</taxon>
        <taxon>Violaceomycetales</taxon>
        <taxon>Violaceomycetaceae</taxon>
        <taxon>Violaceomyces</taxon>
    </lineage>
</organism>
<sequence>MSRTSIPSGPDPHQDLASWVDQVRQRNQAYTNPSSSSSSSPPSSSLPTPFPSSSPNTSPLESQALNVPQDQEYARQRQERLNRRSRLSGAGIRGISSGIEPTMDPIHTMNDDNDDGSLPPPTGRASSLLSRYGGQAGPTGVASGPKSPNESPVSLASFMGGKASGPRLGKLSGDGKSAPPELDLIHDGRRRLPGMGSDSPNAPGAAAGAKGLASFLEERAITTGNLSRPYSTFSANPALGQAAGLSTSPAKYQPASSRSQSQPQHQEQDPRPMPASPRKAYTDLLAGQPASSSPPKVSSRPSSPTKKTRTQPTVTAGGFANTLAASPIKTSLAQQSPASYSPPKSSSPSKAAAPWAGSGASYSPPKSAVSTSPTKSSTVASPWSTSKASAAPIPSRGLVRSNSYLSGSPRKDVATSPIKPEQLEFAKTIEPSATSTSSTTAKPSFGGRTSSYGPLSPRKVPSNPPSPLLDGPGGQESSSFGGNSTENSSNASAAFAQRHLERAPTASLTRLSAKKMVGQRIREAQERENASASASPTEVPSSPVTGTKLGIARFSGSGSSGIKDRWPGAGGSAVSASATSPVEERKPWAPNKFGNALPGLAKPGSSSSANRALGTDGGGSPNATHDEAIKAPVRLPGLGGADSPFATSIRPRSPQKEYGVDLDRPEEKDSEGTLESLTRNRARGPRRAAAAVGHAGTESSHVSSATTSDTPRNFEPALRSRSPIKQASSQPSPSSPTKSAASTKVETAAKPTAPERQTRGKRVTVLISGSGSNLQSLIDATLLRPPAGIPTLPNATINFVLSNRKAAFGLTRAAESNPPIPTKVLSMKTWMGKNPGSTREDYDLVLARSVLDGNDEGRSGPPDLIVLAGFMHIVSEGFLHALGHPTKLPASAPVIGKRPDHAIPIINLHPALPKAFDGANAIPRAYQAFQEGKVDKTGVMVHEVVADVDRGRPILVQEVPILKDWTVEQLEEEMHRIEHVLIVNGARTVLEGGTYWSDLEENRAFWGSDDKPAGPKDDFDEVLKKNVPALDALLQGEEPQRSVIRPASPSKGSSHTIKRSASPVKPQGKDPNEAVKLSVPISQLRPVSEAKKLADRFDVASLLSRFVQKREAAKSHFSKKRTISVEVVCFPSTSSSTPGQLLLTESQEYQILYSSEVHVVVHRYKNVSGLAETDLFLRIGSDLKLTDPGVMEKVEGMERRYGVKLSNPTGAEAFEIGWVLGGRLVTRRGERRRWDKDSVQMYSVRVEEDVEFVDMVEVKTSSLNSANSYLISVLSEQMIWNGKGSSDVQMQAVESVARDFDDSSSSASSRSRIQVFEEGKEGGLFWQVLESDQEFSDSWLHRYGRHLSPRDRSWMLYQVELQSSKSGGLELELVNEKHRMTTEELRTESDAKVRILKTNTDIFVLVGEKARGLRLEISTSTLLALKLAEEVQAIWKRSSSSTGIMPRLPVHLILLPSLLPKELRNLPLADSKEVEGKGRGRKMNLVEANKALEDLENITTYKRDQLRDRDHLPVGVDPAMVDRVV</sequence>
<evidence type="ECO:0000313" key="2">
    <source>
        <dbReference type="Proteomes" id="UP000245626"/>
    </source>
</evidence>
<reference evidence="1 2" key="1">
    <citation type="journal article" date="2018" name="Mol. Biol. Evol.">
        <title>Broad Genomic Sampling Reveals a Smut Pathogenic Ancestry of the Fungal Clade Ustilaginomycotina.</title>
        <authorList>
            <person name="Kijpornyongpan T."/>
            <person name="Mondo S.J."/>
            <person name="Barry K."/>
            <person name="Sandor L."/>
            <person name="Lee J."/>
            <person name="Lipzen A."/>
            <person name="Pangilinan J."/>
            <person name="LaButti K."/>
            <person name="Hainaut M."/>
            <person name="Henrissat B."/>
            <person name="Grigoriev I.V."/>
            <person name="Spatafora J.W."/>
            <person name="Aime M.C."/>
        </authorList>
    </citation>
    <scope>NUCLEOTIDE SEQUENCE [LARGE SCALE GENOMIC DNA]</scope>
    <source>
        <strain evidence="1 2">SA 807</strain>
    </source>
</reference>
<accession>A0ACD0NM05</accession>
<gene>
    <name evidence="1" type="ORF">IE53DRAFT_382571</name>
</gene>